<protein>
    <submittedName>
        <fullName evidence="1">Uncharacterized protein</fullName>
    </submittedName>
</protein>
<dbReference type="AlphaFoldDB" id="A0AAQ3L6F8"/>
<name>A0AAQ3L6F8_9LILI</name>
<gene>
    <name evidence="1" type="ORF">Cni_G27903</name>
</gene>
<dbReference type="Proteomes" id="UP001327560">
    <property type="component" value="Chromosome 9"/>
</dbReference>
<proteinExistence type="predicted"/>
<dbReference type="EMBL" id="CP136898">
    <property type="protein sequence ID" value="WOL19106.1"/>
    <property type="molecule type" value="Genomic_DNA"/>
</dbReference>
<sequence>MMFTHSDAVAASLDVSVPPSIRSIPCLHSDQDVITSFTASGVHQQCEKLQCAQNVDDKKESKANLLSPQSETEDLSADDNPRAGLALRKWSFASHFNGLKIFVFKMYGQKDRLIRKKLKA</sequence>
<reference evidence="1 2" key="1">
    <citation type="submission" date="2023-10" db="EMBL/GenBank/DDBJ databases">
        <title>Chromosome-scale genome assembly provides insights into flower coloration mechanisms of Canna indica.</title>
        <authorList>
            <person name="Li C."/>
        </authorList>
    </citation>
    <scope>NUCLEOTIDE SEQUENCE [LARGE SCALE GENOMIC DNA]</scope>
    <source>
        <tissue evidence="1">Flower</tissue>
    </source>
</reference>
<evidence type="ECO:0000313" key="2">
    <source>
        <dbReference type="Proteomes" id="UP001327560"/>
    </source>
</evidence>
<organism evidence="1 2">
    <name type="scientific">Canna indica</name>
    <name type="common">Indian-shot</name>
    <dbReference type="NCBI Taxonomy" id="4628"/>
    <lineage>
        <taxon>Eukaryota</taxon>
        <taxon>Viridiplantae</taxon>
        <taxon>Streptophyta</taxon>
        <taxon>Embryophyta</taxon>
        <taxon>Tracheophyta</taxon>
        <taxon>Spermatophyta</taxon>
        <taxon>Magnoliopsida</taxon>
        <taxon>Liliopsida</taxon>
        <taxon>Zingiberales</taxon>
        <taxon>Cannaceae</taxon>
        <taxon>Canna</taxon>
    </lineage>
</organism>
<accession>A0AAQ3L6F8</accession>
<keyword evidence="2" id="KW-1185">Reference proteome</keyword>
<evidence type="ECO:0000313" key="1">
    <source>
        <dbReference type="EMBL" id="WOL19106.1"/>
    </source>
</evidence>